<dbReference type="AlphaFoldDB" id="A0A067P4E5"/>
<sequence length="189" mass="21377">MSVLSILHYYGFTQYPITIPTVPGRRDLDFHGTGLLGYCVDPLTRDDTLVPAPVPQFPALQRLYFAAKHCNSRDSYKFLEVFAKAINWLAIEELHIHGDPSQRKPSWVISGLFDAFVSFQEEENITMSMLKVPSIPTITTWTYSKLSTLELVGTIQEWPGFNEDFVSIGPGLESLQIKIGLYLVLQHLT</sequence>
<gene>
    <name evidence="1" type="ORF">JAAARDRAFT_51582</name>
</gene>
<dbReference type="EMBL" id="KL197774">
    <property type="protein sequence ID" value="KDQ49783.1"/>
    <property type="molecule type" value="Genomic_DNA"/>
</dbReference>
<dbReference type="Proteomes" id="UP000027265">
    <property type="component" value="Unassembled WGS sequence"/>
</dbReference>
<organism evidence="1 2">
    <name type="scientific">Jaapia argillacea MUCL 33604</name>
    <dbReference type="NCBI Taxonomy" id="933084"/>
    <lineage>
        <taxon>Eukaryota</taxon>
        <taxon>Fungi</taxon>
        <taxon>Dikarya</taxon>
        <taxon>Basidiomycota</taxon>
        <taxon>Agaricomycotina</taxon>
        <taxon>Agaricomycetes</taxon>
        <taxon>Agaricomycetidae</taxon>
        <taxon>Jaapiales</taxon>
        <taxon>Jaapiaceae</taxon>
        <taxon>Jaapia</taxon>
    </lineage>
</organism>
<dbReference type="HOGENOM" id="CLU_1434639_0_0_1"/>
<protein>
    <submittedName>
        <fullName evidence="1">Uncharacterized protein</fullName>
    </submittedName>
</protein>
<accession>A0A067P4E5</accession>
<reference evidence="2" key="1">
    <citation type="journal article" date="2014" name="Proc. Natl. Acad. Sci. U.S.A.">
        <title>Extensive sampling of basidiomycete genomes demonstrates inadequacy of the white-rot/brown-rot paradigm for wood decay fungi.</title>
        <authorList>
            <person name="Riley R."/>
            <person name="Salamov A.A."/>
            <person name="Brown D.W."/>
            <person name="Nagy L.G."/>
            <person name="Floudas D."/>
            <person name="Held B.W."/>
            <person name="Levasseur A."/>
            <person name="Lombard V."/>
            <person name="Morin E."/>
            <person name="Otillar R."/>
            <person name="Lindquist E.A."/>
            <person name="Sun H."/>
            <person name="LaButti K.M."/>
            <person name="Schmutz J."/>
            <person name="Jabbour D."/>
            <person name="Luo H."/>
            <person name="Baker S.E."/>
            <person name="Pisabarro A.G."/>
            <person name="Walton J.D."/>
            <person name="Blanchette R.A."/>
            <person name="Henrissat B."/>
            <person name="Martin F."/>
            <person name="Cullen D."/>
            <person name="Hibbett D.S."/>
            <person name="Grigoriev I.V."/>
        </authorList>
    </citation>
    <scope>NUCLEOTIDE SEQUENCE [LARGE SCALE GENOMIC DNA]</scope>
    <source>
        <strain evidence="2">MUCL 33604</strain>
    </source>
</reference>
<proteinExistence type="predicted"/>
<keyword evidence="2" id="KW-1185">Reference proteome</keyword>
<evidence type="ECO:0000313" key="1">
    <source>
        <dbReference type="EMBL" id="KDQ49783.1"/>
    </source>
</evidence>
<evidence type="ECO:0000313" key="2">
    <source>
        <dbReference type="Proteomes" id="UP000027265"/>
    </source>
</evidence>
<name>A0A067P4E5_9AGAM</name>
<dbReference type="InParanoid" id="A0A067P4E5"/>